<evidence type="ECO:0000256" key="2">
    <source>
        <dbReference type="ARBA" id="ARBA00007935"/>
    </source>
</evidence>
<dbReference type="PANTHER" id="PTHR30472:SF19">
    <property type="entry name" value="PETROBACTIN IMPORT SYSTEM PERMEASE PROTEIN YCLO"/>
    <property type="match status" value="1"/>
</dbReference>
<feature type="transmembrane region" description="Helical" evidence="8">
    <location>
        <begin position="164"/>
        <end position="185"/>
    </location>
</feature>
<evidence type="ECO:0000256" key="1">
    <source>
        <dbReference type="ARBA" id="ARBA00004651"/>
    </source>
</evidence>
<feature type="transmembrane region" description="Helical" evidence="8">
    <location>
        <begin position="112"/>
        <end position="132"/>
    </location>
</feature>
<proteinExistence type="inferred from homology"/>
<dbReference type="PANTHER" id="PTHR30472">
    <property type="entry name" value="FERRIC ENTEROBACTIN TRANSPORT SYSTEM PERMEASE PROTEIN"/>
    <property type="match status" value="1"/>
</dbReference>
<keyword evidence="3" id="KW-0813">Transport</keyword>
<evidence type="ECO:0000256" key="7">
    <source>
        <dbReference type="ARBA" id="ARBA00023136"/>
    </source>
</evidence>
<evidence type="ECO:0000256" key="4">
    <source>
        <dbReference type="ARBA" id="ARBA00022475"/>
    </source>
</evidence>
<comment type="subcellular location">
    <subcellularLocation>
        <location evidence="1">Cell membrane</location>
        <topology evidence="1">Multi-pass membrane protein</topology>
    </subcellularLocation>
</comment>
<keyword evidence="4" id="KW-1003">Cell membrane</keyword>
<comment type="similarity">
    <text evidence="2">Belongs to the binding-protein-dependent transport system permease family. FecCD subfamily.</text>
</comment>
<feature type="transmembrane region" description="Helical" evidence="8">
    <location>
        <begin position="324"/>
        <end position="345"/>
    </location>
</feature>
<dbReference type="CDD" id="cd06550">
    <property type="entry name" value="TM_ABC_iron-siderophores_like"/>
    <property type="match status" value="1"/>
</dbReference>
<dbReference type="Gene3D" id="1.10.3470.10">
    <property type="entry name" value="ABC transporter involved in vitamin B12 uptake, BtuC"/>
    <property type="match status" value="1"/>
</dbReference>
<dbReference type="InterPro" id="IPR037294">
    <property type="entry name" value="ABC_BtuC-like"/>
</dbReference>
<feature type="transmembrane region" description="Helical" evidence="8">
    <location>
        <begin position="243"/>
        <end position="266"/>
    </location>
</feature>
<keyword evidence="5 8" id="KW-0812">Transmembrane</keyword>
<feature type="transmembrane region" description="Helical" evidence="8">
    <location>
        <begin position="33"/>
        <end position="53"/>
    </location>
</feature>
<feature type="transmembrane region" description="Helical" evidence="8">
    <location>
        <begin position="212"/>
        <end position="231"/>
    </location>
</feature>
<keyword evidence="7 8" id="KW-0472">Membrane</keyword>
<evidence type="ECO:0000256" key="5">
    <source>
        <dbReference type="ARBA" id="ARBA00022692"/>
    </source>
</evidence>
<gene>
    <name evidence="9" type="primary">txxe348-fhuG</name>
    <name evidence="9" type="ORF">TXXE_04520</name>
</gene>
<accession>A0ABN7RUJ7</accession>
<dbReference type="Proteomes" id="UP000681526">
    <property type="component" value="Unassembled WGS sequence"/>
</dbReference>
<keyword evidence="6 8" id="KW-1133">Transmembrane helix</keyword>
<evidence type="ECO:0000256" key="6">
    <source>
        <dbReference type="ARBA" id="ARBA00022989"/>
    </source>
</evidence>
<sequence length="350" mass="38266">MSTLDIGLATNASGSLRARTTGAFRTRRDERRYWMLLILFIGVGLLATLGLILYKNPVPVDSPSFIPVVKRRLTAVVAMFIAALCHSFSTVAFQSVTSNRIITPSLLGYESLYSFIQTSVLFFFGAAALVKFTGTGAFFLQVALMIALSLILFGWLLSGKYGNLHLMLLIGIIIGAGLNAVSGFMRRVLSPSEFDLLQARLIGSVNNADAEYFPIVIPLVLVTVLCLYLLSRKLNVLSLGKDVSTAFGVNYQANIILVLVLIAVLMSVSTTLVGPMTFFGFLVALLSYQAAPTYDHRYVLPMAFAIGFCMLTTAYLLLYHVFRAQTVVSVIIELFGGIAFLIVILRKRSL</sequence>
<protein>
    <submittedName>
        <fullName evidence="9">Iron compound ABC transporter, permease</fullName>
    </submittedName>
</protein>
<feature type="transmembrane region" description="Helical" evidence="8">
    <location>
        <begin position="138"/>
        <end position="157"/>
    </location>
</feature>
<feature type="transmembrane region" description="Helical" evidence="8">
    <location>
        <begin position="298"/>
        <end position="318"/>
    </location>
</feature>
<evidence type="ECO:0000313" key="10">
    <source>
        <dbReference type="Proteomes" id="UP000681526"/>
    </source>
</evidence>
<organism evidence="9 10">
    <name type="scientific">Thermobacillus xylanilyticus</name>
    <dbReference type="NCBI Taxonomy" id="76633"/>
    <lineage>
        <taxon>Bacteria</taxon>
        <taxon>Bacillati</taxon>
        <taxon>Bacillota</taxon>
        <taxon>Bacilli</taxon>
        <taxon>Bacillales</taxon>
        <taxon>Paenibacillaceae</taxon>
        <taxon>Thermobacillus</taxon>
    </lineage>
</organism>
<reference evidence="9 10" key="1">
    <citation type="submission" date="2021-04" db="EMBL/GenBank/DDBJ databases">
        <authorList>
            <person name="Rakotoarivonina H."/>
        </authorList>
    </citation>
    <scope>NUCLEOTIDE SEQUENCE [LARGE SCALE GENOMIC DNA]</scope>
    <source>
        <strain evidence="9 10">XE</strain>
    </source>
</reference>
<dbReference type="EMBL" id="CAJRAY010000019">
    <property type="protein sequence ID" value="CAG5080773.1"/>
    <property type="molecule type" value="Genomic_DNA"/>
</dbReference>
<evidence type="ECO:0000256" key="3">
    <source>
        <dbReference type="ARBA" id="ARBA00022448"/>
    </source>
</evidence>
<dbReference type="InterPro" id="IPR000522">
    <property type="entry name" value="ABC_transptr_permease_BtuC"/>
</dbReference>
<name>A0ABN7RUJ7_THEXY</name>
<dbReference type="SUPFAM" id="SSF81345">
    <property type="entry name" value="ABC transporter involved in vitamin B12 uptake, BtuC"/>
    <property type="match status" value="1"/>
</dbReference>
<keyword evidence="10" id="KW-1185">Reference proteome</keyword>
<evidence type="ECO:0000313" key="9">
    <source>
        <dbReference type="EMBL" id="CAG5080773.1"/>
    </source>
</evidence>
<dbReference type="RefSeq" id="WP_213483659.1">
    <property type="nucleotide sequence ID" value="NZ_CAJRAY010000019.1"/>
</dbReference>
<comment type="caution">
    <text evidence="9">The sequence shown here is derived from an EMBL/GenBank/DDBJ whole genome shotgun (WGS) entry which is preliminary data.</text>
</comment>
<evidence type="ECO:0000256" key="8">
    <source>
        <dbReference type="SAM" id="Phobius"/>
    </source>
</evidence>
<dbReference type="Pfam" id="PF01032">
    <property type="entry name" value="FecCD"/>
    <property type="match status" value="1"/>
</dbReference>
<feature type="transmembrane region" description="Helical" evidence="8">
    <location>
        <begin position="73"/>
        <end position="92"/>
    </location>
</feature>